<dbReference type="Proteomes" id="UP001596492">
    <property type="component" value="Unassembled WGS sequence"/>
</dbReference>
<dbReference type="GO" id="GO:0016746">
    <property type="term" value="F:acyltransferase activity"/>
    <property type="evidence" value="ECO:0007669"/>
    <property type="project" value="UniProtKB-KW"/>
</dbReference>
<dbReference type="Gene3D" id="3.40.630.30">
    <property type="match status" value="1"/>
</dbReference>
<evidence type="ECO:0000256" key="1">
    <source>
        <dbReference type="ARBA" id="ARBA00022679"/>
    </source>
</evidence>
<dbReference type="InterPro" id="IPR050769">
    <property type="entry name" value="NAT_camello-type"/>
</dbReference>
<keyword evidence="1 3" id="KW-0808">Transferase</keyword>
<dbReference type="InterPro" id="IPR000182">
    <property type="entry name" value="GNAT_dom"/>
</dbReference>
<dbReference type="SUPFAM" id="SSF55729">
    <property type="entry name" value="Acyl-CoA N-acyltransferases (Nat)"/>
    <property type="match status" value="1"/>
</dbReference>
<evidence type="ECO:0000313" key="3">
    <source>
        <dbReference type="EMBL" id="MFC7292475.1"/>
    </source>
</evidence>
<accession>A0ABW2INS7</accession>
<dbReference type="EMBL" id="JBHTBR010000005">
    <property type="protein sequence ID" value="MFC7292475.1"/>
    <property type="molecule type" value="Genomic_DNA"/>
</dbReference>
<name>A0ABW2INS7_9PROT</name>
<dbReference type="InterPro" id="IPR016181">
    <property type="entry name" value="Acyl_CoA_acyltransferase"/>
</dbReference>
<dbReference type="PANTHER" id="PTHR13947:SF37">
    <property type="entry name" value="LD18367P"/>
    <property type="match status" value="1"/>
</dbReference>
<keyword evidence="3" id="KW-0012">Acyltransferase</keyword>
<dbReference type="CDD" id="cd04301">
    <property type="entry name" value="NAT_SF"/>
    <property type="match status" value="1"/>
</dbReference>
<comment type="caution">
    <text evidence="3">The sequence shown here is derived from an EMBL/GenBank/DDBJ whole genome shotgun (WGS) entry which is preliminary data.</text>
</comment>
<evidence type="ECO:0000313" key="4">
    <source>
        <dbReference type="Proteomes" id="UP001596492"/>
    </source>
</evidence>
<evidence type="ECO:0000259" key="2">
    <source>
        <dbReference type="PROSITE" id="PS51186"/>
    </source>
</evidence>
<dbReference type="EC" id="2.3.-.-" evidence="3"/>
<dbReference type="RefSeq" id="WP_382167931.1">
    <property type="nucleotide sequence ID" value="NZ_JBHTBR010000005.1"/>
</dbReference>
<dbReference type="PROSITE" id="PS51186">
    <property type="entry name" value="GNAT"/>
    <property type="match status" value="1"/>
</dbReference>
<feature type="domain" description="N-acetyltransferase" evidence="2">
    <location>
        <begin position="2"/>
        <end position="165"/>
    </location>
</feature>
<dbReference type="Pfam" id="PF00583">
    <property type="entry name" value="Acetyltransf_1"/>
    <property type="match status" value="1"/>
</dbReference>
<sequence length="165" mass="18662">MLCIRSDFRDGDVERIADLHTKGYANLGPRFGAPFDAYVLETLSEANLKARSQDENDRTRIWFAELDEQTVGCAALVDRGERAQLRWVVVLDEARGNGIGRKLLDAVLAHAKETGFDEIYLETIDQLTPSMTLYERSGFKLLSQKIMPLWYGENGCEVVMNMKLS</sequence>
<organism evidence="3 4">
    <name type="scientific">Hirschia litorea</name>
    <dbReference type="NCBI Taxonomy" id="1199156"/>
    <lineage>
        <taxon>Bacteria</taxon>
        <taxon>Pseudomonadati</taxon>
        <taxon>Pseudomonadota</taxon>
        <taxon>Alphaproteobacteria</taxon>
        <taxon>Hyphomonadales</taxon>
        <taxon>Hyphomonadaceae</taxon>
        <taxon>Hirschia</taxon>
    </lineage>
</organism>
<dbReference type="PANTHER" id="PTHR13947">
    <property type="entry name" value="GNAT FAMILY N-ACETYLTRANSFERASE"/>
    <property type="match status" value="1"/>
</dbReference>
<protein>
    <submittedName>
        <fullName evidence="3">GNAT family N-acetyltransferase</fullName>
        <ecNumber evidence="3">2.3.-.-</ecNumber>
    </submittedName>
</protein>
<keyword evidence="4" id="KW-1185">Reference proteome</keyword>
<gene>
    <name evidence="3" type="ORF">ACFQS8_12665</name>
</gene>
<proteinExistence type="predicted"/>
<reference evidence="4" key="1">
    <citation type="journal article" date="2019" name="Int. J. Syst. Evol. Microbiol.">
        <title>The Global Catalogue of Microorganisms (GCM) 10K type strain sequencing project: providing services to taxonomists for standard genome sequencing and annotation.</title>
        <authorList>
            <consortium name="The Broad Institute Genomics Platform"/>
            <consortium name="The Broad Institute Genome Sequencing Center for Infectious Disease"/>
            <person name="Wu L."/>
            <person name="Ma J."/>
        </authorList>
    </citation>
    <scope>NUCLEOTIDE SEQUENCE [LARGE SCALE GENOMIC DNA]</scope>
    <source>
        <strain evidence="4">CCUG 51308</strain>
    </source>
</reference>